<dbReference type="PANTHER" id="PTHR33371:SF4">
    <property type="entry name" value="INTERMEMBRANE PHOSPHOLIPID TRANSPORT SYSTEM BINDING PROTEIN MLAD"/>
    <property type="match status" value="1"/>
</dbReference>
<evidence type="ECO:0000313" key="5">
    <source>
        <dbReference type="Proteomes" id="UP001589585"/>
    </source>
</evidence>
<organism evidence="4 5">
    <name type="scientific">Mariniflexile ostreae</name>
    <dbReference type="NCBI Taxonomy" id="1520892"/>
    <lineage>
        <taxon>Bacteria</taxon>
        <taxon>Pseudomonadati</taxon>
        <taxon>Bacteroidota</taxon>
        <taxon>Flavobacteriia</taxon>
        <taxon>Flavobacteriales</taxon>
        <taxon>Flavobacteriaceae</taxon>
        <taxon>Mariniflexile</taxon>
    </lineage>
</organism>
<comment type="caution">
    <text evidence="4">The sequence shown here is derived from an EMBL/GenBank/DDBJ whole genome shotgun (WGS) entry which is preliminary data.</text>
</comment>
<reference evidence="4 5" key="1">
    <citation type="submission" date="2024-09" db="EMBL/GenBank/DDBJ databases">
        <authorList>
            <person name="Sun Q."/>
            <person name="Mori K."/>
        </authorList>
    </citation>
    <scope>NUCLEOTIDE SEQUENCE [LARGE SCALE GENOMIC DNA]</scope>
    <source>
        <strain evidence="4 5">CECT 8622</strain>
    </source>
</reference>
<evidence type="ECO:0000259" key="3">
    <source>
        <dbReference type="Pfam" id="PF02470"/>
    </source>
</evidence>
<protein>
    <submittedName>
        <fullName evidence="4">MlaD family protein</fullName>
    </submittedName>
</protein>
<dbReference type="InterPro" id="IPR003399">
    <property type="entry name" value="Mce/MlaD"/>
</dbReference>
<name>A0ABV5F9F0_9FLAO</name>
<evidence type="ECO:0000313" key="4">
    <source>
        <dbReference type="EMBL" id="MFB9056072.1"/>
    </source>
</evidence>
<evidence type="ECO:0000256" key="2">
    <source>
        <dbReference type="SAM" id="Phobius"/>
    </source>
</evidence>
<keyword evidence="2" id="KW-0472">Membrane</keyword>
<dbReference type="InterPro" id="IPR052336">
    <property type="entry name" value="MlaD_Phospholipid_Transporter"/>
</dbReference>
<accession>A0ABV5F9F0</accession>
<dbReference type="EMBL" id="JBHMFC010000013">
    <property type="protein sequence ID" value="MFB9056072.1"/>
    <property type="molecule type" value="Genomic_DNA"/>
</dbReference>
<feature type="transmembrane region" description="Helical" evidence="2">
    <location>
        <begin position="12"/>
        <end position="32"/>
    </location>
</feature>
<keyword evidence="5" id="KW-1185">Reference proteome</keyword>
<feature type="region of interest" description="Disordered" evidence="1">
    <location>
        <begin position="226"/>
        <end position="254"/>
    </location>
</feature>
<gene>
    <name evidence="4" type="ORF">ACFFU9_04885</name>
</gene>
<proteinExistence type="predicted"/>
<sequence length="254" mass="27931">MKTQQNNSYKIKLGIFVTLALLILFAIIFFIGSQQNLFSSKFKIHTEFRNVSGLQIGGQVRFSGISVGTIENIEIINDSTVSVMALMVNDVKKFIKQDSKASISSEGVIGDKILVVSQGSSNAAEIEDGETIQSFEPVEFDAILSSIKITAENAEVISDELATMLVGINEGEGTLGKLMNDEGVAQDLEKTMENLKKGTKGLEQNMEAAKHNFLLRGFFKKKAREKEKAKEEAQKKAEREAEEKAEELEGKTSN</sequence>
<feature type="domain" description="Mce/MlaD" evidence="3">
    <location>
        <begin position="43"/>
        <end position="118"/>
    </location>
</feature>
<keyword evidence="2" id="KW-0812">Transmembrane</keyword>
<dbReference type="Proteomes" id="UP001589585">
    <property type="component" value="Unassembled WGS sequence"/>
</dbReference>
<keyword evidence="2" id="KW-1133">Transmembrane helix</keyword>
<evidence type="ECO:0000256" key="1">
    <source>
        <dbReference type="SAM" id="MobiDB-lite"/>
    </source>
</evidence>
<dbReference type="PANTHER" id="PTHR33371">
    <property type="entry name" value="INTERMEMBRANE PHOSPHOLIPID TRANSPORT SYSTEM BINDING PROTEIN MLAD-RELATED"/>
    <property type="match status" value="1"/>
</dbReference>
<dbReference type="Pfam" id="PF02470">
    <property type="entry name" value="MlaD"/>
    <property type="match status" value="1"/>
</dbReference>
<dbReference type="RefSeq" id="WP_379860263.1">
    <property type="nucleotide sequence ID" value="NZ_JBHMFC010000013.1"/>
</dbReference>